<feature type="transmembrane region" description="Helical" evidence="2">
    <location>
        <begin position="12"/>
        <end position="30"/>
    </location>
</feature>
<keyword evidence="2" id="KW-0812">Transmembrane</keyword>
<evidence type="ECO:0000313" key="5">
    <source>
        <dbReference type="Proteomes" id="UP000055136"/>
    </source>
</evidence>
<evidence type="ECO:0000256" key="1">
    <source>
        <dbReference type="SAM" id="Coils"/>
    </source>
</evidence>
<proteinExistence type="predicted"/>
<evidence type="ECO:0000313" key="4">
    <source>
        <dbReference type="EMBL" id="ALP54835.1"/>
    </source>
</evidence>
<keyword evidence="5" id="KW-1185">Reference proteome</keyword>
<dbReference type="EMBL" id="CP013099">
    <property type="protein sequence ID" value="ALP54835.1"/>
    <property type="molecule type" value="Genomic_DNA"/>
</dbReference>
<keyword evidence="2" id="KW-0472">Membrane</keyword>
<sequence length="132" mass="14037">MKISNHHDPLRIMTRVGLGGIAGMALFMTGCASMPPPTEQIAVSKATVTRAASVGGNEYAPVELKSATEKMNAAEQAMADEDYVKAQRLAEQAQADATLAETKAALAKAQLAVRNAEESNRVLRQELDRTAP</sequence>
<keyword evidence="2" id="KW-1133">Transmembrane helix</keyword>
<dbReference type="Proteomes" id="UP000055136">
    <property type="component" value="Chromosome"/>
</dbReference>
<name>A0A0S2TI39_9GAMM</name>
<organism evidence="4 5">
    <name type="scientific">Candidatus Tenderia electrophaga</name>
    <dbReference type="NCBI Taxonomy" id="1748243"/>
    <lineage>
        <taxon>Bacteria</taxon>
        <taxon>Pseudomonadati</taxon>
        <taxon>Pseudomonadota</taxon>
        <taxon>Gammaproteobacteria</taxon>
        <taxon>Candidatus Tenderiales</taxon>
        <taxon>Candidatus Tenderiaceae</taxon>
        <taxon>Candidatus Tenderia</taxon>
    </lineage>
</organism>
<evidence type="ECO:0000259" key="3">
    <source>
        <dbReference type="Pfam" id="PF14346"/>
    </source>
</evidence>
<dbReference type="InterPro" id="IPR025511">
    <property type="entry name" value="DUF4398"/>
</dbReference>
<feature type="coiled-coil region" evidence="1">
    <location>
        <begin position="90"/>
        <end position="126"/>
    </location>
</feature>
<dbReference type="Pfam" id="PF14346">
    <property type="entry name" value="DUF4398"/>
    <property type="match status" value="1"/>
</dbReference>
<keyword evidence="1" id="KW-0175">Coiled coil</keyword>
<reference evidence="4" key="1">
    <citation type="submission" date="2015-10" db="EMBL/GenBank/DDBJ databases">
        <title>Description of Candidatus Tenderia electrophaga gen. nov, sp. nov., an Uncultivated Electroautotroph from a Biocathode Enrichment.</title>
        <authorList>
            <person name="Eddie B.J."/>
            <person name="Malanoski A.P."/>
            <person name="Wang Z."/>
            <person name="Hall R.J."/>
            <person name="Oh S.D."/>
            <person name="Heiner C."/>
            <person name="Lin B."/>
            <person name="Strycharz-Glaven S.M."/>
        </authorList>
    </citation>
    <scope>NUCLEOTIDE SEQUENCE [LARGE SCALE GENOMIC DNA]</scope>
    <source>
        <strain evidence="4">NRL1</strain>
    </source>
</reference>
<dbReference type="Gene3D" id="1.20.1270.390">
    <property type="match status" value="1"/>
</dbReference>
<dbReference type="KEGG" id="tee:Tel_10700"/>
<dbReference type="STRING" id="1748243.Tel_10700"/>
<protein>
    <recommendedName>
        <fullName evidence="3">DUF4398 domain-containing protein</fullName>
    </recommendedName>
</protein>
<dbReference type="PROSITE" id="PS51257">
    <property type="entry name" value="PROKAR_LIPOPROTEIN"/>
    <property type="match status" value="1"/>
</dbReference>
<feature type="domain" description="DUF4398" evidence="3">
    <location>
        <begin position="39"/>
        <end position="116"/>
    </location>
</feature>
<accession>A0A0S2TI39</accession>
<gene>
    <name evidence="4" type="ORF">Tel_10700</name>
</gene>
<dbReference type="AlphaFoldDB" id="A0A0S2TI39"/>
<evidence type="ECO:0000256" key="2">
    <source>
        <dbReference type="SAM" id="Phobius"/>
    </source>
</evidence>